<name>A0A0C3FER9_PILCF</name>
<gene>
    <name evidence="2" type="ORF">PILCRDRAFT_824404</name>
</gene>
<proteinExistence type="predicted"/>
<keyword evidence="3" id="KW-1185">Reference proteome</keyword>
<feature type="region of interest" description="Disordered" evidence="1">
    <location>
        <begin position="185"/>
        <end position="208"/>
    </location>
</feature>
<sequence>MTVIDLPTPPHSGCHAPTILFEAPYKASNPIEIPARRRHVLLPALSPINRPLSPELIFEMSPINSSATDSFFSSDYNTHYSPFVHRSYKNRTAESASTSRSPPFMYPFPRPPAHHHYTRQVRPDRLAASQSPDTFPSSTARFSCSMNMNQALPSSNDDSPLQPRCLTSAFEDDFENSSECQSQVCTSSASASSSRGRSRRRSSVYARASTLASPESIYGCPRGRAVVSRSQLSPQILPNGDGRKFCFEGLSSKDAEPTSEGGVNKFDVGFGKHLMMRTRDEKRVKVGRASVVSSERGSLGDQG</sequence>
<evidence type="ECO:0000313" key="2">
    <source>
        <dbReference type="EMBL" id="KIM78499.1"/>
    </source>
</evidence>
<organism evidence="2 3">
    <name type="scientific">Piloderma croceum (strain F 1598)</name>
    <dbReference type="NCBI Taxonomy" id="765440"/>
    <lineage>
        <taxon>Eukaryota</taxon>
        <taxon>Fungi</taxon>
        <taxon>Dikarya</taxon>
        <taxon>Basidiomycota</taxon>
        <taxon>Agaricomycotina</taxon>
        <taxon>Agaricomycetes</taxon>
        <taxon>Agaricomycetidae</taxon>
        <taxon>Atheliales</taxon>
        <taxon>Atheliaceae</taxon>
        <taxon>Piloderma</taxon>
    </lineage>
</organism>
<reference evidence="3" key="2">
    <citation type="submission" date="2015-01" db="EMBL/GenBank/DDBJ databases">
        <title>Evolutionary Origins and Diversification of the Mycorrhizal Mutualists.</title>
        <authorList>
            <consortium name="DOE Joint Genome Institute"/>
            <consortium name="Mycorrhizal Genomics Consortium"/>
            <person name="Kohler A."/>
            <person name="Kuo A."/>
            <person name="Nagy L.G."/>
            <person name="Floudas D."/>
            <person name="Copeland A."/>
            <person name="Barry K.W."/>
            <person name="Cichocki N."/>
            <person name="Veneault-Fourrey C."/>
            <person name="LaButti K."/>
            <person name="Lindquist E.A."/>
            <person name="Lipzen A."/>
            <person name="Lundell T."/>
            <person name="Morin E."/>
            <person name="Murat C."/>
            <person name="Riley R."/>
            <person name="Ohm R."/>
            <person name="Sun H."/>
            <person name="Tunlid A."/>
            <person name="Henrissat B."/>
            <person name="Grigoriev I.V."/>
            <person name="Hibbett D.S."/>
            <person name="Martin F."/>
        </authorList>
    </citation>
    <scope>NUCLEOTIDE SEQUENCE [LARGE SCALE GENOMIC DNA]</scope>
    <source>
        <strain evidence="3">F 1598</strain>
    </source>
</reference>
<reference evidence="2 3" key="1">
    <citation type="submission" date="2014-04" db="EMBL/GenBank/DDBJ databases">
        <authorList>
            <consortium name="DOE Joint Genome Institute"/>
            <person name="Kuo A."/>
            <person name="Tarkka M."/>
            <person name="Buscot F."/>
            <person name="Kohler A."/>
            <person name="Nagy L.G."/>
            <person name="Floudas D."/>
            <person name="Copeland A."/>
            <person name="Barry K.W."/>
            <person name="Cichocki N."/>
            <person name="Veneault-Fourrey C."/>
            <person name="LaButti K."/>
            <person name="Lindquist E.A."/>
            <person name="Lipzen A."/>
            <person name="Lundell T."/>
            <person name="Morin E."/>
            <person name="Murat C."/>
            <person name="Sun H."/>
            <person name="Tunlid A."/>
            <person name="Henrissat B."/>
            <person name="Grigoriev I.V."/>
            <person name="Hibbett D.S."/>
            <person name="Martin F."/>
            <person name="Nordberg H.P."/>
            <person name="Cantor M.N."/>
            <person name="Hua S.X."/>
        </authorList>
    </citation>
    <scope>NUCLEOTIDE SEQUENCE [LARGE SCALE GENOMIC DNA]</scope>
    <source>
        <strain evidence="2 3">F 1598</strain>
    </source>
</reference>
<dbReference type="HOGENOM" id="CLU_918648_0_0_1"/>
<dbReference type="OrthoDB" id="3030351at2759"/>
<protein>
    <submittedName>
        <fullName evidence="2">Uncharacterized protein</fullName>
    </submittedName>
</protein>
<dbReference type="Proteomes" id="UP000054166">
    <property type="component" value="Unassembled WGS sequence"/>
</dbReference>
<accession>A0A0C3FER9</accession>
<dbReference type="AlphaFoldDB" id="A0A0C3FER9"/>
<evidence type="ECO:0000313" key="3">
    <source>
        <dbReference type="Proteomes" id="UP000054166"/>
    </source>
</evidence>
<dbReference type="EMBL" id="KN833016">
    <property type="protein sequence ID" value="KIM78499.1"/>
    <property type="molecule type" value="Genomic_DNA"/>
</dbReference>
<evidence type="ECO:0000256" key="1">
    <source>
        <dbReference type="SAM" id="MobiDB-lite"/>
    </source>
</evidence>
<feature type="region of interest" description="Disordered" evidence="1">
    <location>
        <begin position="279"/>
        <end position="303"/>
    </location>
</feature>
<dbReference type="InParanoid" id="A0A0C3FER9"/>